<evidence type="ECO:0000313" key="3">
    <source>
        <dbReference type="Proteomes" id="UP001148838"/>
    </source>
</evidence>
<evidence type="ECO:0000313" key="2">
    <source>
        <dbReference type="EMBL" id="KAJ4444165.1"/>
    </source>
</evidence>
<feature type="region of interest" description="Disordered" evidence="1">
    <location>
        <begin position="104"/>
        <end position="136"/>
    </location>
</feature>
<name>A0ABQ8TEP3_PERAM</name>
<feature type="compositionally biased region" description="Basic residues" evidence="1">
    <location>
        <begin position="125"/>
        <end position="136"/>
    </location>
</feature>
<keyword evidence="3" id="KW-1185">Reference proteome</keyword>
<dbReference type="Proteomes" id="UP001148838">
    <property type="component" value="Unassembled WGS sequence"/>
</dbReference>
<protein>
    <recommendedName>
        <fullName evidence="4">HAT C-terminal dimerisation domain-containing protein</fullName>
    </recommendedName>
</protein>
<accession>A0ABQ8TEP3</accession>
<evidence type="ECO:0000256" key="1">
    <source>
        <dbReference type="SAM" id="MobiDB-lite"/>
    </source>
</evidence>
<reference evidence="2 3" key="1">
    <citation type="journal article" date="2022" name="Allergy">
        <title>Genome assembly and annotation of Periplaneta americana reveal a comprehensive cockroach allergen profile.</title>
        <authorList>
            <person name="Wang L."/>
            <person name="Xiong Q."/>
            <person name="Saelim N."/>
            <person name="Wang L."/>
            <person name="Nong W."/>
            <person name="Wan A.T."/>
            <person name="Shi M."/>
            <person name="Liu X."/>
            <person name="Cao Q."/>
            <person name="Hui J.H.L."/>
            <person name="Sookrung N."/>
            <person name="Leung T.F."/>
            <person name="Tungtrongchitr A."/>
            <person name="Tsui S.K.W."/>
        </authorList>
    </citation>
    <scope>NUCLEOTIDE SEQUENCE [LARGE SCALE GENOMIC DNA]</scope>
    <source>
        <strain evidence="2">PWHHKU_190912</strain>
    </source>
</reference>
<gene>
    <name evidence="2" type="ORF">ANN_05954</name>
</gene>
<organism evidence="2 3">
    <name type="scientific">Periplaneta americana</name>
    <name type="common">American cockroach</name>
    <name type="synonym">Blatta americana</name>
    <dbReference type="NCBI Taxonomy" id="6978"/>
    <lineage>
        <taxon>Eukaryota</taxon>
        <taxon>Metazoa</taxon>
        <taxon>Ecdysozoa</taxon>
        <taxon>Arthropoda</taxon>
        <taxon>Hexapoda</taxon>
        <taxon>Insecta</taxon>
        <taxon>Pterygota</taxon>
        <taxon>Neoptera</taxon>
        <taxon>Polyneoptera</taxon>
        <taxon>Dictyoptera</taxon>
        <taxon>Blattodea</taxon>
        <taxon>Blattoidea</taxon>
        <taxon>Blattidae</taxon>
        <taxon>Blattinae</taxon>
        <taxon>Periplaneta</taxon>
    </lineage>
</organism>
<dbReference type="EMBL" id="JAJSOF020000011">
    <property type="protein sequence ID" value="KAJ4444165.1"/>
    <property type="molecule type" value="Genomic_DNA"/>
</dbReference>
<sequence length="136" mass="15992">MCRNFVPQEFFYMPVNLLTNSGNPATVTKDRNATIHNERVCVCIAMFAVTYVCEKLFSTMKIVKIKFRSRLTDKYLRDQLRLPVIRRLAVDFCTSASRISRSYLHKQRSRSARAPSERESSVYRSPKRRGRYVRMT</sequence>
<evidence type="ECO:0008006" key="4">
    <source>
        <dbReference type="Google" id="ProtNLM"/>
    </source>
</evidence>
<comment type="caution">
    <text evidence="2">The sequence shown here is derived from an EMBL/GenBank/DDBJ whole genome shotgun (WGS) entry which is preliminary data.</text>
</comment>
<proteinExistence type="predicted"/>